<sequence>MVRLRRVAPYTDSGFTRVRSGRGFRYLDSDGVAVAPQERERAEALVIPPAWKDVWISDHANAHIMAVGTDAAGRRQYMYHPDWRSARDGVKFERALALAEALPAARGRVTRDLGADDLSHDRILAAAFRLLDTVAVRVGAEAYFEANGSFGLSTLLVRHVRLADESLTLKFPAKSGQTMEASISDAALALVATQLLERTPRSRFLAWQDLERFRALSGSQINDYVRSATRGDFTAKDFRTLRGTIAAATSLALSGEAATERQAKKNLRAAYVAASDALGNTPSVAKASYVDPAVIDGYLAGRTISLTGSPENALIALLEPED</sequence>
<evidence type="ECO:0000256" key="4">
    <source>
        <dbReference type="ARBA" id="ARBA00023029"/>
    </source>
</evidence>
<proteinExistence type="inferred from homology"/>
<dbReference type="Pfam" id="PF01028">
    <property type="entry name" value="Topoisom_I"/>
    <property type="match status" value="1"/>
</dbReference>
<dbReference type="SUPFAM" id="SSF55869">
    <property type="entry name" value="DNA topoisomerase I domain"/>
    <property type="match status" value="1"/>
</dbReference>
<evidence type="ECO:0000256" key="2">
    <source>
        <dbReference type="ARBA" id="ARBA00006645"/>
    </source>
</evidence>
<keyword evidence="10" id="KW-1185">Reference proteome</keyword>
<evidence type="ECO:0000256" key="1">
    <source>
        <dbReference type="ARBA" id="ARBA00000213"/>
    </source>
</evidence>
<evidence type="ECO:0000313" key="10">
    <source>
        <dbReference type="Proteomes" id="UP000307380"/>
    </source>
</evidence>
<dbReference type="InterPro" id="IPR013500">
    <property type="entry name" value="TopoI_cat_euk"/>
</dbReference>
<evidence type="ECO:0000259" key="8">
    <source>
        <dbReference type="Pfam" id="PF21338"/>
    </source>
</evidence>
<comment type="similarity">
    <text evidence="2">Belongs to the type IB topoisomerase family.</text>
</comment>
<evidence type="ECO:0000259" key="7">
    <source>
        <dbReference type="Pfam" id="PF01028"/>
    </source>
</evidence>
<dbReference type="Pfam" id="PF21338">
    <property type="entry name" value="Top1B_N_bact"/>
    <property type="match status" value="1"/>
</dbReference>
<dbReference type="EMBL" id="SSSN01000003">
    <property type="protein sequence ID" value="THG34934.1"/>
    <property type="molecule type" value="Genomic_DNA"/>
</dbReference>
<dbReference type="Gene3D" id="3.90.15.10">
    <property type="entry name" value="Topoisomerase I, Chain A, domain 3"/>
    <property type="match status" value="1"/>
</dbReference>
<dbReference type="PROSITE" id="PS52038">
    <property type="entry name" value="TOPO_IB_2"/>
    <property type="match status" value="1"/>
</dbReference>
<gene>
    <name evidence="9" type="ORF">E6C70_02290</name>
</gene>
<dbReference type="InterPro" id="IPR011010">
    <property type="entry name" value="DNA_brk_join_enz"/>
</dbReference>
<dbReference type="OrthoDB" id="9778962at2"/>
<evidence type="ECO:0000313" key="9">
    <source>
        <dbReference type="EMBL" id="THG34934.1"/>
    </source>
</evidence>
<reference evidence="9 10" key="1">
    <citation type="submission" date="2019-04" db="EMBL/GenBank/DDBJ databases">
        <authorList>
            <person name="Jiang L."/>
        </authorList>
    </citation>
    <scope>NUCLEOTIDE SEQUENCE [LARGE SCALE GENOMIC DNA]</scope>
    <source>
        <strain evidence="9 10">YIM 131861</strain>
    </source>
</reference>
<dbReference type="Gene3D" id="1.10.132.120">
    <property type="match status" value="1"/>
</dbReference>
<dbReference type="Proteomes" id="UP000307380">
    <property type="component" value="Unassembled WGS sequence"/>
</dbReference>
<dbReference type="PRINTS" id="PR00416">
    <property type="entry name" value="EUTPISMRASEI"/>
</dbReference>
<keyword evidence="6 9" id="KW-0413">Isomerase</keyword>
<dbReference type="InterPro" id="IPR014711">
    <property type="entry name" value="TopoI_cat_a-hlx-sub_euk"/>
</dbReference>
<protein>
    <recommendedName>
        <fullName evidence="3">DNA topoisomerase</fullName>
        <ecNumber evidence="3">5.6.2.1</ecNumber>
    </recommendedName>
</protein>
<dbReference type="GO" id="GO:0003677">
    <property type="term" value="F:DNA binding"/>
    <property type="evidence" value="ECO:0007669"/>
    <property type="project" value="UniProtKB-KW"/>
</dbReference>
<name>A0A4S4FWJ8_9MICO</name>
<dbReference type="InterPro" id="IPR049331">
    <property type="entry name" value="Top1B_N_bact"/>
</dbReference>
<evidence type="ECO:0000256" key="3">
    <source>
        <dbReference type="ARBA" id="ARBA00012891"/>
    </source>
</evidence>
<accession>A0A4S4FWJ8</accession>
<evidence type="ECO:0000256" key="5">
    <source>
        <dbReference type="ARBA" id="ARBA00023125"/>
    </source>
</evidence>
<keyword evidence="4" id="KW-0799">Topoisomerase</keyword>
<keyword evidence="5" id="KW-0238">DNA-binding</keyword>
<evidence type="ECO:0000256" key="6">
    <source>
        <dbReference type="ARBA" id="ARBA00023235"/>
    </source>
</evidence>
<dbReference type="Gene3D" id="3.30.66.10">
    <property type="entry name" value="DNA topoisomerase I domain"/>
    <property type="match status" value="1"/>
</dbReference>
<dbReference type="RefSeq" id="WP_136421850.1">
    <property type="nucleotide sequence ID" value="NZ_OZ241748.1"/>
</dbReference>
<comment type="catalytic activity">
    <reaction evidence="1">
        <text>ATP-independent breakage of single-stranded DNA, followed by passage and rejoining.</text>
        <dbReference type="EC" id="5.6.2.1"/>
    </reaction>
</comment>
<dbReference type="EC" id="5.6.2.1" evidence="3"/>
<dbReference type="GO" id="GO:0003917">
    <property type="term" value="F:DNA topoisomerase type I (single strand cut, ATP-independent) activity"/>
    <property type="evidence" value="ECO:0007669"/>
    <property type="project" value="UniProtKB-EC"/>
</dbReference>
<dbReference type="InterPro" id="IPR035447">
    <property type="entry name" value="DNA_topo_I_N_sf"/>
</dbReference>
<dbReference type="InterPro" id="IPR001631">
    <property type="entry name" value="TopoI"/>
</dbReference>
<organism evidence="9 10">
    <name type="scientific">Orlajensenia flava</name>
    <dbReference type="NCBI Taxonomy" id="2565934"/>
    <lineage>
        <taxon>Bacteria</taxon>
        <taxon>Bacillati</taxon>
        <taxon>Actinomycetota</taxon>
        <taxon>Actinomycetes</taxon>
        <taxon>Micrococcales</taxon>
        <taxon>Microbacteriaceae</taxon>
        <taxon>Orlajensenia</taxon>
    </lineage>
</organism>
<feature type="domain" description="DNA topoisomerase I catalytic core eukaryotic-type" evidence="7">
    <location>
        <begin position="83"/>
        <end position="287"/>
    </location>
</feature>
<dbReference type="SUPFAM" id="SSF56349">
    <property type="entry name" value="DNA breaking-rejoining enzymes"/>
    <property type="match status" value="1"/>
</dbReference>
<feature type="domain" description="DNA topoisomerase IB N-terminal" evidence="8">
    <location>
        <begin position="23"/>
        <end position="70"/>
    </location>
</feature>
<comment type="caution">
    <text evidence="9">The sequence shown here is derived from an EMBL/GenBank/DDBJ whole genome shotgun (WGS) entry which is preliminary data.</text>
</comment>
<dbReference type="GO" id="GO:0006265">
    <property type="term" value="P:DNA topological change"/>
    <property type="evidence" value="ECO:0007669"/>
    <property type="project" value="InterPro"/>
</dbReference>
<dbReference type="AlphaFoldDB" id="A0A4S4FWJ8"/>